<dbReference type="InterPro" id="IPR046348">
    <property type="entry name" value="SIS_dom_sf"/>
</dbReference>
<proteinExistence type="predicted"/>
<dbReference type="InterPro" id="IPR036388">
    <property type="entry name" value="WH-like_DNA-bd_sf"/>
</dbReference>
<dbReference type="Proteomes" id="UP000237749">
    <property type="component" value="Unassembled WGS sequence"/>
</dbReference>
<dbReference type="PANTHER" id="PTHR30514:SF21">
    <property type="entry name" value="RPIR-FAMILY TRANSCRIPTIONAL REGULATOR"/>
    <property type="match status" value="1"/>
</dbReference>
<gene>
    <name evidence="1" type="ORF">BXY41_102419</name>
</gene>
<dbReference type="GO" id="GO:0003700">
    <property type="term" value="F:DNA-binding transcription factor activity"/>
    <property type="evidence" value="ECO:0007669"/>
    <property type="project" value="InterPro"/>
</dbReference>
<name>A0A2S6HXK0_9FIRM</name>
<reference evidence="1 2" key="1">
    <citation type="submission" date="2018-02" db="EMBL/GenBank/DDBJ databases">
        <title>Genomic Encyclopedia of Archaeal and Bacterial Type Strains, Phase II (KMG-II): from individual species to whole genera.</title>
        <authorList>
            <person name="Goeker M."/>
        </authorList>
    </citation>
    <scope>NUCLEOTIDE SEQUENCE [LARGE SCALE GENOMIC DNA]</scope>
    <source>
        <strain evidence="1 2">DSM 3808</strain>
    </source>
</reference>
<keyword evidence="2" id="KW-1185">Reference proteome</keyword>
<comment type="caution">
    <text evidence="1">The sequence shown here is derived from an EMBL/GenBank/DDBJ whole genome shotgun (WGS) entry which is preliminary data.</text>
</comment>
<dbReference type="Gene3D" id="3.40.50.10490">
    <property type="entry name" value="Glucose-6-phosphate isomerase like protein, domain 1"/>
    <property type="match status" value="1"/>
</dbReference>
<dbReference type="GO" id="GO:0097367">
    <property type="term" value="F:carbohydrate derivative binding"/>
    <property type="evidence" value="ECO:0007669"/>
    <property type="project" value="InterPro"/>
</dbReference>
<dbReference type="PANTHER" id="PTHR30514">
    <property type="entry name" value="GLUCOKINASE"/>
    <property type="match status" value="1"/>
</dbReference>
<dbReference type="RefSeq" id="WP_146088553.1">
    <property type="nucleotide sequence ID" value="NZ_PTJA01000002.1"/>
</dbReference>
<sequence length="279" mass="32348">MDENNKKQQNAFSLKGFNITSSLLAIINNSNEDDINYVLANYLLERIDILDKISIYDVIDYCYVSRSTIHRFVKSIGFESFTHMKDNIRHMRVHTRAFIDFVNQSSFHDYIMNSMVDMLTDINDTIDQQNIELLVDLIKSSRNVVILNYDTSSSSAKEFQLEMTSLGRLIKLVTNISGNTGILPALTEDDLLITCSASGNYAIATKDDVKDVKARKFLITLNHAKQFEEYYDTIIFLSDKFQSCDYISNGMQNVYTRYGINYFFDLLFNRYVQKYIIDR</sequence>
<dbReference type="SUPFAM" id="SSF46689">
    <property type="entry name" value="Homeodomain-like"/>
    <property type="match status" value="1"/>
</dbReference>
<dbReference type="SUPFAM" id="SSF53697">
    <property type="entry name" value="SIS domain"/>
    <property type="match status" value="1"/>
</dbReference>
<dbReference type="InterPro" id="IPR009057">
    <property type="entry name" value="Homeodomain-like_sf"/>
</dbReference>
<dbReference type="AlphaFoldDB" id="A0A2S6HXK0"/>
<evidence type="ECO:0000313" key="1">
    <source>
        <dbReference type="EMBL" id="PPK82729.1"/>
    </source>
</evidence>
<dbReference type="GO" id="GO:1901135">
    <property type="term" value="P:carbohydrate derivative metabolic process"/>
    <property type="evidence" value="ECO:0007669"/>
    <property type="project" value="InterPro"/>
</dbReference>
<dbReference type="EMBL" id="PTJA01000002">
    <property type="protein sequence ID" value="PPK82729.1"/>
    <property type="molecule type" value="Genomic_DNA"/>
</dbReference>
<protein>
    <submittedName>
        <fullName evidence="1">RpiR family transcriptional regulator</fullName>
    </submittedName>
</protein>
<dbReference type="OrthoDB" id="3684496at2"/>
<dbReference type="Gene3D" id="1.10.10.10">
    <property type="entry name" value="Winged helix-like DNA-binding domain superfamily/Winged helix DNA-binding domain"/>
    <property type="match status" value="1"/>
</dbReference>
<organism evidence="1 2">
    <name type="scientific">Lacrimispora xylanisolvens</name>
    <dbReference type="NCBI Taxonomy" id="384636"/>
    <lineage>
        <taxon>Bacteria</taxon>
        <taxon>Bacillati</taxon>
        <taxon>Bacillota</taxon>
        <taxon>Clostridia</taxon>
        <taxon>Lachnospirales</taxon>
        <taxon>Lachnospiraceae</taxon>
        <taxon>Lacrimispora</taxon>
    </lineage>
</organism>
<dbReference type="InterPro" id="IPR047640">
    <property type="entry name" value="RpiR-like"/>
</dbReference>
<evidence type="ECO:0000313" key="2">
    <source>
        <dbReference type="Proteomes" id="UP000237749"/>
    </source>
</evidence>
<accession>A0A2S6HXK0</accession>
<dbReference type="GO" id="GO:0003677">
    <property type="term" value="F:DNA binding"/>
    <property type="evidence" value="ECO:0007669"/>
    <property type="project" value="InterPro"/>
</dbReference>